<dbReference type="Proteomes" id="UP000018949">
    <property type="component" value="Unassembled WGS sequence"/>
</dbReference>
<dbReference type="Pfam" id="PF08722">
    <property type="entry name" value="Tn7_TnsA-like_N"/>
    <property type="match status" value="1"/>
</dbReference>
<sequence length="209" mass="24737">MIKARKIKPSKKVSIRGKHRSQKMSSMIPWESTLERDYLKIAEFDSMITYISSQPISITYLFEGKEKTYFPDFLIKTRDFKEYLVEVKPESKKYLSENQIKFQAGMSYAKENGIEFRILSEKDIRKGFLLENLDLLTDSRFEYTDVKIMNRMLEELRKSPGGITIGSFRQIMKMEQGEFILNLYYLIYSQKIKADLEREPITNQSLIFI</sequence>
<evidence type="ECO:0000259" key="2">
    <source>
        <dbReference type="Pfam" id="PF08722"/>
    </source>
</evidence>
<feature type="region of interest" description="Disordered" evidence="1">
    <location>
        <begin position="1"/>
        <end position="21"/>
    </location>
</feature>
<feature type="domain" description="TnsA endonuclease N-terminal" evidence="2">
    <location>
        <begin position="46"/>
        <end position="121"/>
    </location>
</feature>
<name>W4RV49_9BACI</name>
<evidence type="ECO:0000256" key="1">
    <source>
        <dbReference type="SAM" id="MobiDB-lite"/>
    </source>
</evidence>
<accession>W4RV49</accession>
<dbReference type="AlphaFoldDB" id="W4RV49"/>
<dbReference type="Gene3D" id="3.40.91.30">
    <property type="match status" value="1"/>
</dbReference>
<proteinExistence type="predicted"/>
<dbReference type="eggNOG" id="ENOG50332IR">
    <property type="taxonomic scope" value="Bacteria"/>
</dbReference>
<reference evidence="3 4" key="1">
    <citation type="submission" date="2013-12" db="EMBL/GenBank/DDBJ databases">
        <title>NBRP : Genome information of microbial organism related human and environment.</title>
        <authorList>
            <person name="Hattori M."/>
            <person name="Oshima K."/>
            <person name="Inaba H."/>
            <person name="Suda W."/>
            <person name="Sakamoto M."/>
            <person name="Iino T."/>
            <person name="Kitahara M."/>
            <person name="Oshida Y."/>
            <person name="Iida T."/>
            <person name="Kudo T."/>
            <person name="Itoh T."/>
            <person name="Ahmed I."/>
            <person name="Ohkuma M."/>
        </authorList>
    </citation>
    <scope>NUCLEOTIDE SEQUENCE [LARGE SCALE GENOMIC DNA]</scope>
    <source>
        <strain evidence="3 4">JCM 21738</strain>
    </source>
</reference>
<dbReference type="EMBL" id="BAUW01000081">
    <property type="protein sequence ID" value="GAE47514.1"/>
    <property type="molecule type" value="Genomic_DNA"/>
</dbReference>
<protein>
    <submittedName>
        <fullName evidence="3">FIGfam050825</fullName>
    </submittedName>
</protein>
<keyword evidence="4" id="KW-1185">Reference proteome</keyword>
<dbReference type="InterPro" id="IPR014833">
    <property type="entry name" value="TnsA_N"/>
</dbReference>
<evidence type="ECO:0000313" key="4">
    <source>
        <dbReference type="Proteomes" id="UP000018949"/>
    </source>
</evidence>
<dbReference type="RefSeq" id="WP_023613824.1">
    <property type="nucleotide sequence ID" value="NZ_BAUW01000081.1"/>
</dbReference>
<comment type="caution">
    <text evidence="3">The sequence shown here is derived from an EMBL/GenBank/DDBJ whole genome shotgun (WGS) entry which is preliminary data.</text>
</comment>
<evidence type="ECO:0000313" key="3">
    <source>
        <dbReference type="EMBL" id="GAE47514.1"/>
    </source>
</evidence>
<organism evidence="3 4">
    <name type="scientific">Mesobacillus boroniphilus JCM 21738</name>
    <dbReference type="NCBI Taxonomy" id="1294265"/>
    <lineage>
        <taxon>Bacteria</taxon>
        <taxon>Bacillati</taxon>
        <taxon>Bacillota</taxon>
        <taxon>Bacilli</taxon>
        <taxon>Bacillales</taxon>
        <taxon>Bacillaceae</taxon>
        <taxon>Mesobacillus</taxon>
    </lineage>
</organism>
<gene>
    <name evidence="3" type="ORF">JCM21738_4504</name>
</gene>